<dbReference type="EMBL" id="MG250484">
    <property type="protein sequence ID" value="AUE22955.1"/>
    <property type="molecule type" value="Genomic_DNA"/>
</dbReference>
<proteinExistence type="predicted"/>
<name>A0A2H4YG42_9CAUD</name>
<evidence type="ECO:0000313" key="1">
    <source>
        <dbReference type="EMBL" id="AUE22955.1"/>
    </source>
</evidence>
<gene>
    <name evidence="1" type="ORF">Cf1_00082</name>
</gene>
<keyword evidence="2" id="KW-1185">Reference proteome</keyword>
<organism evidence="1 2">
    <name type="scientific">Citrobacter phage CF1 ERZ-2017</name>
    <dbReference type="NCBI Taxonomy" id="2267236"/>
    <lineage>
        <taxon>Viruses</taxon>
        <taxon>Duplodnaviria</taxon>
        <taxon>Heunggongvirae</taxon>
        <taxon>Uroviricota</taxon>
        <taxon>Caudoviricetes</taxon>
        <taxon>Pantevenvirales</taxon>
        <taxon>Straboviridae</taxon>
        <taxon>Tevenvirinae</taxon>
        <taxon>Moonvirus</taxon>
        <taxon>Moonvirus cf1</taxon>
    </lineage>
</organism>
<accession>A0A2H4YG42</accession>
<protein>
    <submittedName>
        <fullName evidence="1">Uncharacterized protein</fullName>
    </submittedName>
</protein>
<dbReference type="Proteomes" id="UP000240395">
    <property type="component" value="Segment"/>
</dbReference>
<sequence>MHGEIMSDIKEVDLVFSAGDQIDLEHLLAVEMIRRTSEDIQYAIDNPWGEFRIRQGKEIHGVQWTYVGLEPEDYEEVMTEDGRIDYKPIGPWHWEYGGPDFEVSCSWLESKDED</sequence>
<evidence type="ECO:0000313" key="2">
    <source>
        <dbReference type="Proteomes" id="UP000240395"/>
    </source>
</evidence>
<reference evidence="1 2" key="1">
    <citation type="submission" date="2017-10" db="EMBL/GenBank/DDBJ databases">
        <title>Antibacterial composition for extension of chilled fish shelf life and decreasing of risk of food-borne infections, bacteriophage strains for its preparation.</title>
        <authorList>
            <person name="Zulkarneev E.R."/>
            <person name="Aleshkin A.V."/>
            <person name="Rubalsky O.V."/>
            <person name="Kiseleva I.A."/>
            <person name="Rubalskii E.O."/>
            <person name="Lebedev S.N."/>
        </authorList>
    </citation>
    <scope>NUCLEOTIDE SEQUENCE [LARGE SCALE GENOMIC DNA]</scope>
</reference>